<dbReference type="GO" id="GO:0009229">
    <property type="term" value="P:thiamine diphosphate biosynthetic process"/>
    <property type="evidence" value="ECO:0007669"/>
    <property type="project" value="InterPro"/>
</dbReference>
<reference evidence="5 6" key="1">
    <citation type="journal article" date="2018" name="PLoS ONE">
        <title>The draft genome of Kipferlia bialata reveals reductive genome evolution in fornicate parasites.</title>
        <authorList>
            <person name="Tanifuji G."/>
            <person name="Takabayashi S."/>
            <person name="Kume K."/>
            <person name="Takagi M."/>
            <person name="Nakayama T."/>
            <person name="Kamikawa R."/>
            <person name="Inagaki Y."/>
            <person name="Hashimoto T."/>
        </authorList>
    </citation>
    <scope>NUCLEOTIDE SEQUENCE [LARGE SCALE GENOMIC DNA]</scope>
    <source>
        <strain evidence="5">NY0173</strain>
    </source>
</reference>
<evidence type="ECO:0000256" key="2">
    <source>
        <dbReference type="ARBA" id="ARBA00022741"/>
    </source>
</evidence>
<dbReference type="InterPro" id="IPR036759">
    <property type="entry name" value="TPK_catalytic_sf"/>
</dbReference>
<organism evidence="5 6">
    <name type="scientific">Kipferlia bialata</name>
    <dbReference type="NCBI Taxonomy" id="797122"/>
    <lineage>
        <taxon>Eukaryota</taxon>
        <taxon>Metamonada</taxon>
        <taxon>Carpediemonas-like organisms</taxon>
        <taxon>Kipferlia</taxon>
    </lineage>
</organism>
<keyword evidence="3" id="KW-0418">Kinase</keyword>
<keyword evidence="6" id="KW-1185">Reference proteome</keyword>
<dbReference type="SUPFAM" id="SSF63999">
    <property type="entry name" value="Thiamin pyrophosphokinase, catalytic domain"/>
    <property type="match status" value="1"/>
</dbReference>
<comment type="caution">
    <text evidence="5">The sequence shown here is derived from an EMBL/GenBank/DDBJ whole genome shotgun (WGS) entry which is preliminary data.</text>
</comment>
<feature type="non-terminal residue" evidence="5">
    <location>
        <position position="1"/>
    </location>
</feature>
<dbReference type="AlphaFoldDB" id="A0A9K3D9K2"/>
<keyword evidence="1" id="KW-0808">Transferase</keyword>
<name>A0A9K3D9K2_9EUKA</name>
<evidence type="ECO:0000256" key="4">
    <source>
        <dbReference type="ARBA" id="ARBA00022840"/>
    </source>
</evidence>
<evidence type="ECO:0000313" key="6">
    <source>
        <dbReference type="Proteomes" id="UP000265618"/>
    </source>
</evidence>
<accession>A0A9K3D9K2</accession>
<gene>
    <name evidence="5" type="ORF">KIPB_012895</name>
</gene>
<keyword evidence="4" id="KW-0067">ATP-binding</keyword>
<dbReference type="Gene3D" id="3.40.50.10240">
    <property type="entry name" value="Thiamin pyrophosphokinase, catalytic domain"/>
    <property type="match status" value="1"/>
</dbReference>
<protein>
    <submittedName>
        <fullName evidence="5">Uncharacterized protein</fullName>
    </submittedName>
</protein>
<evidence type="ECO:0000313" key="5">
    <source>
        <dbReference type="EMBL" id="GIQ90190.1"/>
    </source>
</evidence>
<proteinExistence type="predicted"/>
<evidence type="ECO:0000256" key="3">
    <source>
        <dbReference type="ARBA" id="ARBA00022777"/>
    </source>
</evidence>
<sequence length="63" mass="6824">LLSRLRKGVSSPNSALVVLNWNLMPWVSSAAEASSLTLAADGGLDRLIERDIMPDIVLGDFDR</sequence>
<dbReference type="EMBL" id="BDIP01005881">
    <property type="protein sequence ID" value="GIQ90190.1"/>
    <property type="molecule type" value="Genomic_DNA"/>
</dbReference>
<dbReference type="Proteomes" id="UP000265618">
    <property type="component" value="Unassembled WGS sequence"/>
</dbReference>
<keyword evidence="2" id="KW-0547">Nucleotide-binding</keyword>
<dbReference type="GO" id="GO:0016301">
    <property type="term" value="F:kinase activity"/>
    <property type="evidence" value="ECO:0007669"/>
    <property type="project" value="UniProtKB-KW"/>
</dbReference>
<dbReference type="GO" id="GO:0005524">
    <property type="term" value="F:ATP binding"/>
    <property type="evidence" value="ECO:0007669"/>
    <property type="project" value="UniProtKB-KW"/>
</dbReference>
<evidence type="ECO:0000256" key="1">
    <source>
        <dbReference type="ARBA" id="ARBA00022679"/>
    </source>
</evidence>
<dbReference type="GO" id="GO:0004788">
    <property type="term" value="F:thiamine diphosphokinase activity"/>
    <property type="evidence" value="ECO:0007669"/>
    <property type="project" value="InterPro"/>
</dbReference>